<dbReference type="EMBL" id="CAMPGE010013918">
    <property type="protein sequence ID" value="CAI2372624.1"/>
    <property type="molecule type" value="Genomic_DNA"/>
</dbReference>
<dbReference type="PANTHER" id="PTHR46652">
    <property type="entry name" value="LEUCINE-RICH REPEAT AND IQ DOMAIN-CONTAINING PROTEIN 1-RELATED"/>
    <property type="match status" value="1"/>
</dbReference>
<comment type="caution">
    <text evidence="4">The sequence shown here is derived from an EMBL/GenBank/DDBJ whole genome shotgun (WGS) entry which is preliminary data.</text>
</comment>
<dbReference type="Gene3D" id="3.80.10.10">
    <property type="entry name" value="Ribonuclease Inhibitor"/>
    <property type="match status" value="1"/>
</dbReference>
<organism evidence="4 5">
    <name type="scientific">Euplotes crassus</name>
    <dbReference type="NCBI Taxonomy" id="5936"/>
    <lineage>
        <taxon>Eukaryota</taxon>
        <taxon>Sar</taxon>
        <taxon>Alveolata</taxon>
        <taxon>Ciliophora</taxon>
        <taxon>Intramacronucleata</taxon>
        <taxon>Spirotrichea</taxon>
        <taxon>Hypotrichia</taxon>
        <taxon>Euplotida</taxon>
        <taxon>Euplotidae</taxon>
        <taxon>Moneuplotes</taxon>
    </lineage>
</organism>
<dbReference type="Proteomes" id="UP001295684">
    <property type="component" value="Unassembled WGS sequence"/>
</dbReference>
<evidence type="ECO:0000256" key="3">
    <source>
        <dbReference type="SAM" id="MobiDB-lite"/>
    </source>
</evidence>
<keyword evidence="5" id="KW-1185">Reference proteome</keyword>
<dbReference type="Gene3D" id="1.20.5.190">
    <property type="match status" value="2"/>
</dbReference>
<dbReference type="SUPFAM" id="SSF52058">
    <property type="entry name" value="L domain-like"/>
    <property type="match status" value="1"/>
</dbReference>
<dbReference type="SMART" id="SM00015">
    <property type="entry name" value="IQ"/>
    <property type="match status" value="4"/>
</dbReference>
<evidence type="ECO:0000256" key="1">
    <source>
        <dbReference type="ARBA" id="ARBA00022614"/>
    </source>
</evidence>
<dbReference type="InterPro" id="IPR050836">
    <property type="entry name" value="SDS22/Internalin_LRR"/>
</dbReference>
<dbReference type="InterPro" id="IPR032675">
    <property type="entry name" value="LRR_dom_sf"/>
</dbReference>
<gene>
    <name evidence="4" type="ORF">ECRASSUSDP1_LOCUS13955</name>
</gene>
<dbReference type="SMART" id="SM00369">
    <property type="entry name" value="LRR_TYP"/>
    <property type="match status" value="3"/>
</dbReference>
<evidence type="ECO:0008006" key="6">
    <source>
        <dbReference type="Google" id="ProtNLM"/>
    </source>
</evidence>
<dbReference type="PROSITE" id="PS50096">
    <property type="entry name" value="IQ"/>
    <property type="match status" value="3"/>
</dbReference>
<dbReference type="Pfam" id="PF14580">
    <property type="entry name" value="LRR_9"/>
    <property type="match status" value="1"/>
</dbReference>
<sequence>MQSEKISEELLLSLTECKSLDEINVLSLRNRGYTTCLDVLKRCPNLVIAYLQNNRIITSDLQNLSSFKELRKLDLSNNKIKVLPEVETLSSLIRLKELYLHDNNLSKWENLTDLTKMGSLVHLTLYNNPVSSISGYRHYCVNSMPNLLCLDQYIITDEERVDNLGDGKSERFTAMNQFMLVQTPDFIGNMTAEKHIDTLETKLYQLRRRFENNSPIIRIQSAFRAYRVRKKYKEQVRKIRWSIQKIQKVWRGFRLRYKMKKELAEIMNLNKTPYLMMTNEEMKEYYARKLLKKYIKRFAKTTKSKKVKTVKAGVVQKYFRYFIAKEHSYVKAFNLKEFPWLYCLKEQKDLLESFIKELDERDLLEGEDYFEILECIDPVENYAAIRTQRPLYYKKYEYPILMFTMAGIKSKFRKTNRDLAIRGKSLVDFYCCYNNMEKEKDILKNKIKKRRVYYDKKAVAEMQDLESKNLGISRYFDTYDFLVFRPPTFKILQRLCGRVKNYNRNISDDKEPFILFFELTVQKVSAAIKIQCFYRNYVIRKRMRKTYVQTLIEWRASLCIQAYWRSYKFKARIKANSTIRNHMKSIQSNVLYLEENIYLNITYIFQKCLEKRKFKEQFFNFYFTSDYQCKIRYHQKFPQHIIPTDEEYWSDIPNALVHFVEKPCTIKDFNEIVDYQTKSIEVRQGLRFVEIVCSTVEDARQRASIFANLTYNVRNNSFIKLFTDQNLSDALSSLSNIREIWLSYKIKGSKDIKRIIEKKSNKEKSSKRISLANTRKQIPHSGFILHKEDLDKVDEKNLFEIQGDRKMKYMNVFFSVSEKLMTQVKSEIDQNEANEETKGRSIVQIKAQKRPELTEETFLSNRDIIVRNNRAKRQIVTRFSSPEDRVGTQLKPLRSSKNSLVSSKQIEEFQLRPETEKAHKRVLSSGVSFTKDETNHAKSKALEGFGISVRTLYGKHTPLAFSNYSAANTPAQEYAETSKSWVMNHKRRRMRENFELKSRIAKSREIGRIMKKLGQAEQDKNVSVFKNLVKEEKNLHKELIELDKNQRDREILRKRQMVLQAKKRRSLAQKERNFAVSFSQQKNMIVKHASLGEKRRRENEQLDKMKKRRHNSSYSNKFKFQSEESVTSMRSYMKSNRYNGL</sequence>
<dbReference type="InterPro" id="IPR000048">
    <property type="entry name" value="IQ_motif_EF-hand-BS"/>
</dbReference>
<dbReference type="PANTHER" id="PTHR46652:SF8">
    <property type="entry name" value="LEUCINE RICH REPEAT CONTAINING 23"/>
    <property type="match status" value="1"/>
</dbReference>
<dbReference type="Pfam" id="PF00612">
    <property type="entry name" value="IQ"/>
    <property type="match status" value="3"/>
</dbReference>
<proteinExistence type="predicted"/>
<evidence type="ECO:0000313" key="5">
    <source>
        <dbReference type="Proteomes" id="UP001295684"/>
    </source>
</evidence>
<keyword evidence="1" id="KW-0433">Leucine-rich repeat</keyword>
<name>A0AAD1XH58_EUPCR</name>
<protein>
    <recommendedName>
        <fullName evidence="6">Leucine-rich repeat and IQ domain-containing protein 3</fullName>
    </recommendedName>
</protein>
<feature type="compositionally biased region" description="Basic and acidic residues" evidence="3">
    <location>
        <begin position="1092"/>
        <end position="1104"/>
    </location>
</feature>
<evidence type="ECO:0000313" key="4">
    <source>
        <dbReference type="EMBL" id="CAI2372624.1"/>
    </source>
</evidence>
<reference evidence="4" key="1">
    <citation type="submission" date="2023-07" db="EMBL/GenBank/DDBJ databases">
        <authorList>
            <consortium name="AG Swart"/>
            <person name="Singh M."/>
            <person name="Singh A."/>
            <person name="Seah K."/>
            <person name="Emmerich C."/>
        </authorList>
    </citation>
    <scope>NUCLEOTIDE SEQUENCE</scope>
    <source>
        <strain evidence="4">DP1</strain>
    </source>
</reference>
<dbReference type="SMART" id="SM00365">
    <property type="entry name" value="LRR_SD22"/>
    <property type="match status" value="2"/>
</dbReference>
<dbReference type="InterPro" id="IPR003591">
    <property type="entry name" value="Leu-rich_rpt_typical-subtyp"/>
</dbReference>
<feature type="region of interest" description="Disordered" evidence="3">
    <location>
        <begin position="1092"/>
        <end position="1115"/>
    </location>
</feature>
<keyword evidence="2" id="KW-0677">Repeat</keyword>
<accession>A0AAD1XH58</accession>
<dbReference type="InterPro" id="IPR001611">
    <property type="entry name" value="Leu-rich_rpt"/>
</dbReference>
<dbReference type="AlphaFoldDB" id="A0AAD1XH58"/>
<evidence type="ECO:0000256" key="2">
    <source>
        <dbReference type="ARBA" id="ARBA00022737"/>
    </source>
</evidence>
<dbReference type="PROSITE" id="PS51450">
    <property type="entry name" value="LRR"/>
    <property type="match status" value="2"/>
</dbReference>